<dbReference type="InterPro" id="IPR000629">
    <property type="entry name" value="RNA-helicase_DEAD-box_CS"/>
</dbReference>
<feature type="domain" description="Helicase C-terminal" evidence="10">
    <location>
        <begin position="435"/>
        <end position="583"/>
    </location>
</feature>
<evidence type="ECO:0000313" key="12">
    <source>
        <dbReference type="EMBL" id="KAF6059198.1"/>
    </source>
</evidence>
<feature type="domain" description="DEAD-box RNA helicase Q" evidence="11">
    <location>
        <begin position="163"/>
        <end position="191"/>
    </location>
</feature>
<evidence type="ECO:0000313" key="13">
    <source>
        <dbReference type="Proteomes" id="UP000590412"/>
    </source>
</evidence>
<evidence type="ECO:0000259" key="11">
    <source>
        <dbReference type="PROSITE" id="PS51195"/>
    </source>
</evidence>
<dbReference type="PROSITE" id="PS00039">
    <property type="entry name" value="DEAD_ATP_HELICASE"/>
    <property type="match status" value="1"/>
</dbReference>
<name>A0A8X7NSD7_CANPA</name>
<dbReference type="PROSITE" id="PS51194">
    <property type="entry name" value="HELICASE_CTER"/>
    <property type="match status" value="1"/>
</dbReference>
<evidence type="ECO:0000256" key="5">
    <source>
        <dbReference type="ARBA" id="ARBA00022840"/>
    </source>
</evidence>
<dbReference type="InterPro" id="IPR001650">
    <property type="entry name" value="Helicase_C-like"/>
</dbReference>
<dbReference type="EC" id="3.6.4.13" evidence="1"/>
<dbReference type="InterPro" id="IPR014014">
    <property type="entry name" value="RNA_helicase_DEAD_Q_motif"/>
</dbReference>
<feature type="compositionally biased region" description="Basic and acidic residues" evidence="8">
    <location>
        <begin position="55"/>
        <end position="72"/>
    </location>
</feature>
<feature type="region of interest" description="Disordered" evidence="8">
    <location>
        <begin position="18"/>
        <end position="72"/>
    </location>
</feature>
<evidence type="ECO:0000256" key="4">
    <source>
        <dbReference type="ARBA" id="ARBA00022806"/>
    </source>
</evidence>
<keyword evidence="2 7" id="KW-0547">Nucleotide-binding</keyword>
<evidence type="ECO:0000256" key="6">
    <source>
        <dbReference type="PROSITE-ProRule" id="PRU00552"/>
    </source>
</evidence>
<sequence>MSKRPVSVDELLKEDFEKPQYIPKSKRSKATGLVPTEKPPIVEKPSSSSSWRRQKSSEKVLEPQVKHNEPNKKLARRKFQFDWDESEDTTITTSSTSRPLLSFLDDDDDERNELNDPLLKDETTGHWTAKKLPQMNERDWRIFNEEFSINYRGGGKIVPHAIRYWKECQLQEPILQSIQELGYITPTPIQRASIPISLEKLDVVGVAETGSGKTLAYLLPILQYLSQIDSNYMQFERIKNQPLALILAPTRELALQITAQAEKLCTRLGYNVVSIIGGHQYQSTIEEIDNGRAGTKGGVDIVVATPGRLLDSIDRKIINLQKCYNLVMDEADRMIDMGFERDLHRLIAYLPTQDDLRCTIDGKIFHLTQRITSMFTATISPPIEKLTKSYLTDPVFVTISGAGEALDNIDQKFEYLPTSKMQIGPEVIKQIKSDNLLRVIKAHKRNNPKALIIIFANFKHVVDTLSEDLDAKQFPNVIIHGSKTQAQRELALEQFKLHDPSILIATDVAARGIDIPQVSLVVNFQMPNKFDEYIHRIGRTGRAGQFGTSVSFIDDGDVATFSELKKFLTKGGKKVPDWLYRYNSATIRE</sequence>
<dbReference type="Gene3D" id="3.40.50.300">
    <property type="entry name" value="P-loop containing nucleotide triphosphate hydrolases"/>
    <property type="match status" value="2"/>
</dbReference>
<feature type="domain" description="Helicase ATP-binding" evidence="9">
    <location>
        <begin position="194"/>
        <end position="397"/>
    </location>
</feature>
<dbReference type="Pfam" id="PF00270">
    <property type="entry name" value="DEAD"/>
    <property type="match status" value="1"/>
</dbReference>
<dbReference type="PROSITE" id="PS51192">
    <property type="entry name" value="HELICASE_ATP_BIND_1"/>
    <property type="match status" value="1"/>
</dbReference>
<evidence type="ECO:0000256" key="8">
    <source>
        <dbReference type="SAM" id="MobiDB-lite"/>
    </source>
</evidence>
<dbReference type="OrthoDB" id="196131at2759"/>
<dbReference type="InterPro" id="IPR027417">
    <property type="entry name" value="P-loop_NTPase"/>
</dbReference>
<dbReference type="AlphaFoldDB" id="A0A8X7NSD7"/>
<dbReference type="GO" id="GO:0016787">
    <property type="term" value="F:hydrolase activity"/>
    <property type="evidence" value="ECO:0007669"/>
    <property type="project" value="UniProtKB-KW"/>
</dbReference>
<evidence type="ECO:0000256" key="2">
    <source>
        <dbReference type="ARBA" id="ARBA00022741"/>
    </source>
</evidence>
<evidence type="ECO:0000259" key="10">
    <source>
        <dbReference type="PROSITE" id="PS51194"/>
    </source>
</evidence>
<dbReference type="InterPro" id="IPR011545">
    <property type="entry name" value="DEAD/DEAH_box_helicase_dom"/>
</dbReference>
<comment type="similarity">
    <text evidence="7">Belongs to the DEAD box helicase family.</text>
</comment>
<feature type="region of interest" description="Disordered" evidence="8">
    <location>
        <begin position="85"/>
        <end position="118"/>
    </location>
</feature>
<keyword evidence="5 7" id="KW-0067">ATP-binding</keyword>
<keyword evidence="4 7" id="KW-0347">Helicase</keyword>
<dbReference type="GO" id="GO:0003724">
    <property type="term" value="F:RNA helicase activity"/>
    <property type="evidence" value="ECO:0007669"/>
    <property type="project" value="UniProtKB-EC"/>
</dbReference>
<evidence type="ECO:0000256" key="7">
    <source>
        <dbReference type="RuleBase" id="RU000492"/>
    </source>
</evidence>
<organism evidence="12 13">
    <name type="scientific">Candida parapsilosis</name>
    <name type="common">Yeast</name>
    <dbReference type="NCBI Taxonomy" id="5480"/>
    <lineage>
        <taxon>Eukaryota</taxon>
        <taxon>Fungi</taxon>
        <taxon>Dikarya</taxon>
        <taxon>Ascomycota</taxon>
        <taxon>Saccharomycotina</taxon>
        <taxon>Pichiomycetes</taxon>
        <taxon>Debaryomycetaceae</taxon>
        <taxon>Candida/Lodderomyces clade</taxon>
        <taxon>Candida</taxon>
    </lineage>
</organism>
<reference evidence="12" key="1">
    <citation type="submission" date="2020-03" db="EMBL/GenBank/DDBJ databases">
        <title>FDA dAtabase for Regulatory Grade micrObial Sequences (FDA-ARGOS): Supporting development and validation of Infectious Disease Dx tests.</title>
        <authorList>
            <person name="Campos J."/>
            <person name="Goldberg B."/>
            <person name="Tallon L."/>
            <person name="Sadzewicz L."/>
            <person name="Vavikolanu K."/>
            <person name="Mehta A."/>
            <person name="Aluvathingal J."/>
            <person name="Nadendla S."/>
            <person name="Nandy P."/>
            <person name="Geyer C."/>
            <person name="Yan Y."/>
            <person name="Sichtig H."/>
        </authorList>
    </citation>
    <scope>NUCLEOTIDE SEQUENCE [LARGE SCALE GENOMIC DNA]</scope>
    <source>
        <strain evidence="12">FDAARGOS_652</strain>
    </source>
</reference>
<dbReference type="InterPro" id="IPR014001">
    <property type="entry name" value="Helicase_ATP-bd"/>
</dbReference>
<dbReference type="SUPFAM" id="SSF52540">
    <property type="entry name" value="P-loop containing nucleoside triphosphate hydrolases"/>
    <property type="match status" value="2"/>
</dbReference>
<feature type="short sequence motif" description="Q motif" evidence="6">
    <location>
        <begin position="163"/>
        <end position="191"/>
    </location>
</feature>
<dbReference type="SMART" id="SM00490">
    <property type="entry name" value="HELICc"/>
    <property type="match status" value="1"/>
</dbReference>
<dbReference type="CDD" id="cd18787">
    <property type="entry name" value="SF2_C_DEAD"/>
    <property type="match status" value="1"/>
</dbReference>
<dbReference type="Pfam" id="PF00271">
    <property type="entry name" value="Helicase_C"/>
    <property type="match status" value="1"/>
</dbReference>
<dbReference type="GO" id="GO:0003676">
    <property type="term" value="F:nucleic acid binding"/>
    <property type="evidence" value="ECO:0007669"/>
    <property type="project" value="InterPro"/>
</dbReference>
<evidence type="ECO:0000256" key="1">
    <source>
        <dbReference type="ARBA" id="ARBA00012552"/>
    </source>
</evidence>
<feature type="compositionally biased region" description="Low complexity" evidence="8">
    <location>
        <begin position="89"/>
        <end position="103"/>
    </location>
</feature>
<gene>
    <name evidence="12" type="ORF">FOB60_000780</name>
</gene>
<comment type="caution">
    <text evidence="12">The sequence shown here is derived from an EMBL/GenBank/DDBJ whole genome shotgun (WGS) entry which is preliminary data.</text>
</comment>
<proteinExistence type="inferred from homology"/>
<dbReference type="PANTHER" id="PTHR47958">
    <property type="entry name" value="ATP-DEPENDENT RNA HELICASE DBP3"/>
    <property type="match status" value="1"/>
</dbReference>
<accession>A0A8X7NSD7</accession>
<keyword evidence="3 7" id="KW-0378">Hydrolase</keyword>
<protein>
    <recommendedName>
        <fullName evidence="1">RNA helicase</fullName>
        <ecNumber evidence="1">3.6.4.13</ecNumber>
    </recommendedName>
</protein>
<dbReference type="GO" id="GO:0005524">
    <property type="term" value="F:ATP binding"/>
    <property type="evidence" value="ECO:0007669"/>
    <property type="project" value="UniProtKB-KW"/>
</dbReference>
<evidence type="ECO:0000256" key="3">
    <source>
        <dbReference type="ARBA" id="ARBA00022801"/>
    </source>
</evidence>
<evidence type="ECO:0000259" key="9">
    <source>
        <dbReference type="PROSITE" id="PS51192"/>
    </source>
</evidence>
<dbReference type="SMART" id="SM00487">
    <property type="entry name" value="DEXDc"/>
    <property type="match status" value="1"/>
</dbReference>
<dbReference type="Proteomes" id="UP000590412">
    <property type="component" value="Unassembled WGS sequence"/>
</dbReference>
<dbReference type="PROSITE" id="PS51195">
    <property type="entry name" value="Q_MOTIF"/>
    <property type="match status" value="1"/>
</dbReference>
<dbReference type="EMBL" id="JABWAB010000001">
    <property type="protein sequence ID" value="KAF6059198.1"/>
    <property type="molecule type" value="Genomic_DNA"/>
</dbReference>